<evidence type="ECO:0000313" key="1">
    <source>
        <dbReference type="EMBL" id="CAH2404033.1"/>
    </source>
</evidence>
<dbReference type="Proteomes" id="UP001152604">
    <property type="component" value="Unassembled WGS sequence"/>
</dbReference>
<evidence type="ECO:0000313" key="2">
    <source>
        <dbReference type="Proteomes" id="UP001152604"/>
    </source>
</evidence>
<protein>
    <submittedName>
        <fullName evidence="1">Uncharacterized protein</fullName>
    </submittedName>
</protein>
<gene>
    <name evidence="1" type="ORF">MES4922_340015</name>
</gene>
<proteinExistence type="predicted"/>
<keyword evidence="2" id="KW-1185">Reference proteome</keyword>
<comment type="caution">
    <text evidence="1">The sequence shown here is derived from an EMBL/GenBank/DDBJ whole genome shotgun (WGS) entry which is preliminary data.</text>
</comment>
<name>A0ABM9E4J8_9HYPH</name>
<organism evidence="1 2">
    <name type="scientific">Mesorhizobium ventifaucium</name>
    <dbReference type="NCBI Taxonomy" id="666020"/>
    <lineage>
        <taxon>Bacteria</taxon>
        <taxon>Pseudomonadati</taxon>
        <taxon>Pseudomonadota</taxon>
        <taxon>Alphaproteobacteria</taxon>
        <taxon>Hyphomicrobiales</taxon>
        <taxon>Phyllobacteriaceae</taxon>
        <taxon>Mesorhizobium</taxon>
    </lineage>
</organism>
<sequence length="63" mass="6926">MDAAQRRGGPAAHHLARAPHTTVWVPALPALCVRTKVNGFAVWRCGGTYHRAYQGRYIVVVVD</sequence>
<accession>A0ABM9E4J8</accession>
<dbReference type="EMBL" id="CAKXZS010000028">
    <property type="protein sequence ID" value="CAH2404033.1"/>
    <property type="molecule type" value="Genomic_DNA"/>
</dbReference>
<reference evidence="1" key="1">
    <citation type="submission" date="2022-03" db="EMBL/GenBank/DDBJ databases">
        <authorList>
            <person name="Brunel B."/>
        </authorList>
    </citation>
    <scope>NUCLEOTIDE SEQUENCE</scope>
    <source>
        <strain evidence="1">STM4922sample</strain>
    </source>
</reference>